<reference evidence="1" key="1">
    <citation type="submission" date="2018-01" db="EMBL/GenBank/DDBJ databases">
        <authorList>
            <person name="Gaut B.S."/>
            <person name="Morton B.R."/>
            <person name="Clegg M.T."/>
            <person name="Duvall M.R."/>
        </authorList>
    </citation>
    <scope>NUCLEOTIDE SEQUENCE</scope>
    <source>
        <strain evidence="1">Lactobacillus helveticus</strain>
    </source>
</reference>
<protein>
    <submittedName>
        <fullName evidence="1">Uncharacterized protein</fullName>
    </submittedName>
</protein>
<dbReference type="AlphaFoldDB" id="A0A2X0T1X6"/>
<dbReference type="RefSeq" id="WP_005688965.1">
    <property type="nucleotide sequence ID" value="NZ_OGTV02000153.1"/>
</dbReference>
<proteinExistence type="predicted"/>
<accession>A0A2X0T1X6</accession>
<evidence type="ECO:0000313" key="1">
    <source>
        <dbReference type="EMBL" id="SPB27408.1"/>
    </source>
</evidence>
<dbReference type="EMBL" id="OGTV01000156">
    <property type="protein sequence ID" value="SPB27408.1"/>
    <property type="molecule type" value="Genomic_DNA"/>
</dbReference>
<sequence>MRRDFVRKSFDYYMSHPAKVDLPLGPQDIVPWKIDFSKEEWQYFDQLLKEADDKLTEWPETTIG</sequence>
<name>A0A2X0T1X6_LACHE</name>
<gene>
    <name evidence="1" type="ORF">BDKNPLJD_02286</name>
</gene>
<organism evidence="1">
    <name type="scientific">Lactobacillus helveticus</name>
    <name type="common">Lactobacillus suntoryeus</name>
    <dbReference type="NCBI Taxonomy" id="1587"/>
    <lineage>
        <taxon>Bacteria</taxon>
        <taxon>Bacillati</taxon>
        <taxon>Bacillota</taxon>
        <taxon>Bacilli</taxon>
        <taxon>Lactobacillales</taxon>
        <taxon>Lactobacillaceae</taxon>
        <taxon>Lactobacillus</taxon>
    </lineage>
</organism>